<dbReference type="AlphaFoldDB" id="A0A225V2F9"/>
<organism evidence="1 2">
    <name type="scientific">Phytophthora megakarya</name>
    <dbReference type="NCBI Taxonomy" id="4795"/>
    <lineage>
        <taxon>Eukaryota</taxon>
        <taxon>Sar</taxon>
        <taxon>Stramenopiles</taxon>
        <taxon>Oomycota</taxon>
        <taxon>Peronosporomycetes</taxon>
        <taxon>Peronosporales</taxon>
        <taxon>Peronosporaceae</taxon>
        <taxon>Phytophthora</taxon>
    </lineage>
</organism>
<dbReference type="Proteomes" id="UP000198211">
    <property type="component" value="Unassembled WGS sequence"/>
</dbReference>
<reference evidence="2" key="1">
    <citation type="submission" date="2017-03" db="EMBL/GenBank/DDBJ databases">
        <title>Phytopthora megakarya and P. palmivora, two closely related causual agents of cacao black pod achieved similar genome size and gene model numbers by different mechanisms.</title>
        <authorList>
            <person name="Ali S."/>
            <person name="Shao J."/>
            <person name="Larry D.J."/>
            <person name="Kronmiller B."/>
            <person name="Shen D."/>
            <person name="Strem M.D."/>
            <person name="Melnick R.L."/>
            <person name="Guiltinan M.J."/>
            <person name="Tyler B.M."/>
            <person name="Meinhardt L.W."/>
            <person name="Bailey B.A."/>
        </authorList>
    </citation>
    <scope>NUCLEOTIDE SEQUENCE [LARGE SCALE GENOMIC DNA]</scope>
    <source>
        <strain evidence="2">zdho120</strain>
    </source>
</reference>
<comment type="caution">
    <text evidence="1">The sequence shown here is derived from an EMBL/GenBank/DDBJ whole genome shotgun (WGS) entry which is preliminary data.</text>
</comment>
<name>A0A225V2F9_9STRA</name>
<proteinExistence type="predicted"/>
<accession>A0A225V2F9</accession>
<dbReference type="EMBL" id="NBNE01008590">
    <property type="protein sequence ID" value="OWY99323.1"/>
    <property type="molecule type" value="Genomic_DNA"/>
</dbReference>
<evidence type="ECO:0000313" key="1">
    <source>
        <dbReference type="EMBL" id="OWY99323.1"/>
    </source>
</evidence>
<keyword evidence="2" id="KW-1185">Reference proteome</keyword>
<protein>
    <submittedName>
        <fullName evidence="1">Uncharacterized protein</fullName>
    </submittedName>
</protein>
<feature type="non-terminal residue" evidence="1">
    <location>
        <position position="1"/>
    </location>
</feature>
<sequence length="53" mass="6132">WLLSVYLGPCWERWNVGNTSVPGFLPTKHPIESHHRVIKVAVTDYKGHRRCSC</sequence>
<evidence type="ECO:0000313" key="2">
    <source>
        <dbReference type="Proteomes" id="UP000198211"/>
    </source>
</evidence>
<gene>
    <name evidence="1" type="ORF">PHMEG_00029685</name>
</gene>